<evidence type="ECO:0000259" key="3">
    <source>
        <dbReference type="Pfam" id="PF02525"/>
    </source>
</evidence>
<dbReference type="AlphaFoldDB" id="A0A2C9DDX4"/>
<evidence type="ECO:0000313" key="4">
    <source>
        <dbReference type="EMBL" id="SON58308.1"/>
    </source>
</evidence>
<dbReference type="InterPro" id="IPR029039">
    <property type="entry name" value="Flavoprotein-like_sf"/>
</dbReference>
<dbReference type="Proteomes" id="UP000223606">
    <property type="component" value="Chromosome 1"/>
</dbReference>
<dbReference type="InterPro" id="IPR051545">
    <property type="entry name" value="NAD(P)H_dehydrogenase_qn"/>
</dbReference>
<reference evidence="5" key="1">
    <citation type="submission" date="2017-09" db="EMBL/GenBank/DDBJ databases">
        <title>Genome sequence of Nannocystis excedens DSM 71.</title>
        <authorList>
            <person name="Blom J."/>
        </authorList>
    </citation>
    <scope>NUCLEOTIDE SEQUENCE [LARGE SCALE GENOMIC DNA]</scope>
    <source>
        <strain evidence="5">type strain: E19</strain>
    </source>
</reference>
<evidence type="ECO:0000256" key="1">
    <source>
        <dbReference type="ARBA" id="ARBA00006252"/>
    </source>
</evidence>
<dbReference type="KEGG" id="hdi:HDIA_4767"/>
<sequence length="194" mass="21041">MPRSILLLDGHPDPDKSHLCHALADAYGQAATAAGHTVRRIDLAGLDFPLLRSAADFREGEPPATIADVQAALLAADHLVIVFPLWLGGMPALLRGLLEQTLRPAFAFEDAPGGWPKGKLKGRSVRLIVTMGMPAFAYRFFFLAHGVKMMERNILKFVGMGPVRKTYIGMVEELKADTSEKILAKIAGLGRKGE</sequence>
<gene>
    <name evidence="4" type="ORF">HDIA_4767</name>
</gene>
<feature type="domain" description="Flavodoxin-like fold" evidence="3">
    <location>
        <begin position="4"/>
        <end position="181"/>
    </location>
</feature>
<dbReference type="SUPFAM" id="SSF52218">
    <property type="entry name" value="Flavoproteins"/>
    <property type="match status" value="1"/>
</dbReference>
<evidence type="ECO:0000256" key="2">
    <source>
        <dbReference type="ARBA" id="ARBA00023002"/>
    </source>
</evidence>
<dbReference type="GO" id="GO:0003955">
    <property type="term" value="F:NAD(P)H dehydrogenase (quinone) activity"/>
    <property type="evidence" value="ECO:0007669"/>
    <property type="project" value="TreeGrafter"/>
</dbReference>
<dbReference type="OrthoDB" id="9798454at2"/>
<keyword evidence="2" id="KW-0560">Oxidoreductase</keyword>
<dbReference type="GO" id="GO:0005829">
    <property type="term" value="C:cytosol"/>
    <property type="evidence" value="ECO:0007669"/>
    <property type="project" value="TreeGrafter"/>
</dbReference>
<proteinExistence type="inferred from homology"/>
<dbReference type="InterPro" id="IPR003680">
    <property type="entry name" value="Flavodoxin_fold"/>
</dbReference>
<protein>
    <submittedName>
        <fullName evidence="4">Putative NADPH-quinone reductase (Modulator of drug activity B)</fullName>
    </submittedName>
</protein>
<dbReference type="PANTHER" id="PTHR10204:SF34">
    <property type="entry name" value="NAD(P)H DEHYDROGENASE [QUINONE] 1 ISOFORM 1"/>
    <property type="match status" value="1"/>
</dbReference>
<name>A0A2C9DDX4_9HYPH</name>
<dbReference type="PANTHER" id="PTHR10204">
    <property type="entry name" value="NAD P H OXIDOREDUCTASE-RELATED"/>
    <property type="match status" value="1"/>
</dbReference>
<dbReference type="Pfam" id="PF02525">
    <property type="entry name" value="Flavodoxin_2"/>
    <property type="match status" value="1"/>
</dbReference>
<keyword evidence="5" id="KW-1185">Reference proteome</keyword>
<evidence type="ECO:0000313" key="5">
    <source>
        <dbReference type="Proteomes" id="UP000223606"/>
    </source>
</evidence>
<dbReference type="EMBL" id="LT960614">
    <property type="protein sequence ID" value="SON58308.1"/>
    <property type="molecule type" value="Genomic_DNA"/>
</dbReference>
<dbReference type="Gene3D" id="3.40.50.360">
    <property type="match status" value="1"/>
</dbReference>
<accession>A0A2C9DDX4</accession>
<organism evidence="4 5">
    <name type="scientific">Hartmannibacter diazotrophicus</name>
    <dbReference type="NCBI Taxonomy" id="1482074"/>
    <lineage>
        <taxon>Bacteria</taxon>
        <taxon>Pseudomonadati</taxon>
        <taxon>Pseudomonadota</taxon>
        <taxon>Alphaproteobacteria</taxon>
        <taxon>Hyphomicrobiales</taxon>
        <taxon>Pleomorphomonadaceae</taxon>
        <taxon>Hartmannibacter</taxon>
    </lineage>
</organism>
<comment type="similarity">
    <text evidence="1">Belongs to the NAD(P)H dehydrogenase (quinone) family.</text>
</comment>